<keyword evidence="1" id="KW-0732">Signal</keyword>
<feature type="chain" id="PRO_5003315761" description="Secreted protein" evidence="1">
    <location>
        <begin position="28"/>
        <end position="172"/>
    </location>
</feature>
<dbReference type="EMBL" id="GL883142">
    <property type="protein sequence ID" value="EGG00891.1"/>
    <property type="molecule type" value="Genomic_DNA"/>
</dbReference>
<dbReference type="HOGENOM" id="CLU_1555613_0_0_1"/>
<dbReference type="KEGG" id="mlr:MELLADRAFT_67395"/>
<dbReference type="VEuPathDB" id="FungiDB:MELLADRAFT_67395"/>
<accession>F4S301</accession>
<sequence>MPRLGRLFQMSLLTALLCLPMFNLMSSSTGRGLGISVDDLSLSANFSSVSWFSELEADLTAARKVANEFFKRVTESPVPGDDLSDIFAETPRVHINRNTIQLGGFPDRVAEGEFTGFKGEDYNIKTTKYEPNNFQVTWKHPTGTGSAHLWKKDGYRIFALSIEHSEPSTSGA</sequence>
<proteinExistence type="predicted"/>
<dbReference type="RefSeq" id="XP_007415739.1">
    <property type="nucleotide sequence ID" value="XM_007415677.1"/>
</dbReference>
<organism evidence="3">
    <name type="scientific">Melampsora larici-populina (strain 98AG31 / pathotype 3-4-7)</name>
    <name type="common">Poplar leaf rust fungus</name>
    <dbReference type="NCBI Taxonomy" id="747676"/>
    <lineage>
        <taxon>Eukaryota</taxon>
        <taxon>Fungi</taxon>
        <taxon>Dikarya</taxon>
        <taxon>Basidiomycota</taxon>
        <taxon>Pucciniomycotina</taxon>
        <taxon>Pucciniomycetes</taxon>
        <taxon>Pucciniales</taxon>
        <taxon>Melampsoraceae</taxon>
        <taxon>Melampsora</taxon>
    </lineage>
</organism>
<keyword evidence="3" id="KW-1185">Reference proteome</keyword>
<dbReference type="InParanoid" id="F4S301"/>
<evidence type="ECO:0000313" key="3">
    <source>
        <dbReference type="Proteomes" id="UP000001072"/>
    </source>
</evidence>
<feature type="signal peptide" evidence="1">
    <location>
        <begin position="1"/>
        <end position="27"/>
    </location>
</feature>
<gene>
    <name evidence="2" type="ORF">MELLADRAFT_67395</name>
</gene>
<evidence type="ECO:0000256" key="1">
    <source>
        <dbReference type="SAM" id="SignalP"/>
    </source>
</evidence>
<dbReference type="AlphaFoldDB" id="F4S301"/>
<reference evidence="3" key="1">
    <citation type="journal article" date="2011" name="Proc. Natl. Acad. Sci. U.S.A.">
        <title>Obligate biotrophy features unraveled by the genomic analysis of rust fungi.</title>
        <authorList>
            <person name="Duplessis S."/>
            <person name="Cuomo C.A."/>
            <person name="Lin Y.-C."/>
            <person name="Aerts A."/>
            <person name="Tisserant E."/>
            <person name="Veneault-Fourrey C."/>
            <person name="Joly D.L."/>
            <person name="Hacquard S."/>
            <person name="Amselem J."/>
            <person name="Cantarel B.L."/>
            <person name="Chiu R."/>
            <person name="Coutinho P.M."/>
            <person name="Feau N."/>
            <person name="Field M."/>
            <person name="Frey P."/>
            <person name="Gelhaye E."/>
            <person name="Goldberg J."/>
            <person name="Grabherr M.G."/>
            <person name="Kodira C.D."/>
            <person name="Kohler A."/>
            <person name="Kuees U."/>
            <person name="Lindquist E.A."/>
            <person name="Lucas S.M."/>
            <person name="Mago R."/>
            <person name="Mauceli E."/>
            <person name="Morin E."/>
            <person name="Murat C."/>
            <person name="Pangilinan J.L."/>
            <person name="Park R."/>
            <person name="Pearson M."/>
            <person name="Quesneville H."/>
            <person name="Rouhier N."/>
            <person name="Sakthikumar S."/>
            <person name="Salamov A.A."/>
            <person name="Schmutz J."/>
            <person name="Selles B."/>
            <person name="Shapiro H."/>
            <person name="Tanguay P."/>
            <person name="Tuskan G.A."/>
            <person name="Henrissat B."/>
            <person name="Van de Peer Y."/>
            <person name="Rouze P."/>
            <person name="Ellis J.G."/>
            <person name="Dodds P.N."/>
            <person name="Schein J.E."/>
            <person name="Zhong S."/>
            <person name="Hamelin R.C."/>
            <person name="Grigoriev I.V."/>
            <person name="Szabo L.J."/>
            <person name="Martin F."/>
        </authorList>
    </citation>
    <scope>NUCLEOTIDE SEQUENCE [LARGE SCALE GENOMIC DNA]</scope>
    <source>
        <strain evidence="3">98AG31 / pathotype 3-4-7</strain>
    </source>
</reference>
<evidence type="ECO:0000313" key="2">
    <source>
        <dbReference type="EMBL" id="EGG00891.1"/>
    </source>
</evidence>
<protein>
    <recommendedName>
        <fullName evidence="4">Secreted protein</fullName>
    </recommendedName>
</protein>
<dbReference type="GeneID" id="18930825"/>
<name>F4S301_MELLP</name>
<evidence type="ECO:0008006" key="4">
    <source>
        <dbReference type="Google" id="ProtNLM"/>
    </source>
</evidence>
<dbReference type="Proteomes" id="UP000001072">
    <property type="component" value="Unassembled WGS sequence"/>
</dbReference>